<accession>A0A8J2LGD0</accession>
<evidence type="ECO:0000313" key="1">
    <source>
        <dbReference type="EMBL" id="CAG7835667.1"/>
    </source>
</evidence>
<gene>
    <name evidence="1" type="ORF">AFUS01_LOCUS45004</name>
</gene>
<keyword evidence="2" id="KW-1185">Reference proteome</keyword>
<sequence>MNDLRVFPSFIYTSSCPKLSESSARGNLGEPCFRYDVQSFKTGGICTQEYLLVGTYTDHDLLTRTNSTSLYPAHGAKIPPHIRSINPLEGVRMLKTQLTYTNISSMVI</sequence>
<comment type="caution">
    <text evidence="1">The sequence shown here is derived from an EMBL/GenBank/DDBJ whole genome shotgun (WGS) entry which is preliminary data.</text>
</comment>
<organism evidence="1 2">
    <name type="scientific">Allacma fusca</name>
    <dbReference type="NCBI Taxonomy" id="39272"/>
    <lineage>
        <taxon>Eukaryota</taxon>
        <taxon>Metazoa</taxon>
        <taxon>Ecdysozoa</taxon>
        <taxon>Arthropoda</taxon>
        <taxon>Hexapoda</taxon>
        <taxon>Collembola</taxon>
        <taxon>Symphypleona</taxon>
        <taxon>Sminthuridae</taxon>
        <taxon>Allacma</taxon>
    </lineage>
</organism>
<name>A0A8J2LGD0_9HEXA</name>
<dbReference type="EMBL" id="CAJVCH010570717">
    <property type="protein sequence ID" value="CAG7835667.1"/>
    <property type="molecule type" value="Genomic_DNA"/>
</dbReference>
<evidence type="ECO:0000313" key="2">
    <source>
        <dbReference type="Proteomes" id="UP000708208"/>
    </source>
</evidence>
<dbReference type="Proteomes" id="UP000708208">
    <property type="component" value="Unassembled WGS sequence"/>
</dbReference>
<protein>
    <submittedName>
        <fullName evidence="1">Uncharacterized protein</fullName>
    </submittedName>
</protein>
<dbReference type="AlphaFoldDB" id="A0A8J2LGD0"/>
<proteinExistence type="predicted"/>
<reference evidence="1" key="1">
    <citation type="submission" date="2021-06" db="EMBL/GenBank/DDBJ databases">
        <authorList>
            <person name="Hodson N. C."/>
            <person name="Mongue J. A."/>
            <person name="Jaron S. K."/>
        </authorList>
    </citation>
    <scope>NUCLEOTIDE SEQUENCE</scope>
</reference>